<reference evidence="2 3" key="1">
    <citation type="submission" date="2016-11" db="EMBL/GenBank/DDBJ databases">
        <title>Draft Genome Assembly of Colletotrichum chlorophyti a pathogen of herbaceous plants.</title>
        <authorList>
            <person name="Gan P."/>
            <person name="Narusaka M."/>
            <person name="Tsushima A."/>
            <person name="Narusaka Y."/>
            <person name="Takano Y."/>
            <person name="Shirasu K."/>
        </authorList>
    </citation>
    <scope>NUCLEOTIDE SEQUENCE [LARGE SCALE GENOMIC DNA]</scope>
    <source>
        <strain evidence="2 3">NTL11</strain>
    </source>
</reference>
<gene>
    <name evidence="2" type="ORF">CCHL11_04225</name>
</gene>
<evidence type="ECO:0000256" key="1">
    <source>
        <dbReference type="SAM" id="MobiDB-lite"/>
    </source>
</evidence>
<organism evidence="2 3">
    <name type="scientific">Colletotrichum chlorophyti</name>
    <dbReference type="NCBI Taxonomy" id="708187"/>
    <lineage>
        <taxon>Eukaryota</taxon>
        <taxon>Fungi</taxon>
        <taxon>Dikarya</taxon>
        <taxon>Ascomycota</taxon>
        <taxon>Pezizomycotina</taxon>
        <taxon>Sordariomycetes</taxon>
        <taxon>Hypocreomycetidae</taxon>
        <taxon>Glomerellales</taxon>
        <taxon>Glomerellaceae</taxon>
        <taxon>Colletotrichum</taxon>
    </lineage>
</organism>
<evidence type="ECO:0008006" key="4">
    <source>
        <dbReference type="Google" id="ProtNLM"/>
    </source>
</evidence>
<evidence type="ECO:0000313" key="3">
    <source>
        <dbReference type="Proteomes" id="UP000186583"/>
    </source>
</evidence>
<protein>
    <recommendedName>
        <fullName evidence="4">C2H2-type domain-containing protein</fullName>
    </recommendedName>
</protein>
<sequence>MASIGSMLISEPAVNHELEVRNIFDRVFKESRDTLPSPSSKEGILAYYAEAMVHLAKILKNASDDIVDEQRLSSTGHNIVDQAYRATGFNDMSILEFATKQRRMLSNMKEAIAKCVDSLEEIKECASPPSMELRRSEPQQRPVYSDPSSRSSFSLSAGASVYSAGASHTTSDSSRMYYASDRDPRSISPVSPPLDDDNDDDNVLEGMDLDDIDMESLRHRGKGEYICPYWKTCQKGGQDYNGRPRIFERNCMFRQHIQKHSKPHKCRLPGCPNKEGFARKDQLIRHQQNVKHDDLYPLPGLQR</sequence>
<dbReference type="EMBL" id="MPGH01000181">
    <property type="protein sequence ID" value="OLN85244.1"/>
    <property type="molecule type" value="Genomic_DNA"/>
</dbReference>
<accession>A0A1Q8RLP3</accession>
<comment type="caution">
    <text evidence="2">The sequence shown here is derived from an EMBL/GenBank/DDBJ whole genome shotgun (WGS) entry which is preliminary data.</text>
</comment>
<keyword evidence="3" id="KW-1185">Reference proteome</keyword>
<dbReference type="STRING" id="708187.A0A1Q8RLP3"/>
<dbReference type="AlphaFoldDB" id="A0A1Q8RLP3"/>
<feature type="region of interest" description="Disordered" evidence="1">
    <location>
        <begin position="126"/>
        <end position="150"/>
    </location>
</feature>
<evidence type="ECO:0000313" key="2">
    <source>
        <dbReference type="EMBL" id="OLN85244.1"/>
    </source>
</evidence>
<proteinExistence type="predicted"/>
<feature type="region of interest" description="Disordered" evidence="1">
    <location>
        <begin position="164"/>
        <end position="200"/>
    </location>
</feature>
<dbReference type="Proteomes" id="UP000186583">
    <property type="component" value="Unassembled WGS sequence"/>
</dbReference>
<dbReference type="OrthoDB" id="4826573at2759"/>
<name>A0A1Q8RLP3_9PEZI</name>